<gene>
    <name evidence="1" type="ORF">JQN70_19185</name>
</gene>
<comment type="caution">
    <text evidence="1">The sequence shown here is derived from an EMBL/GenBank/DDBJ whole genome shotgun (WGS) entry which is preliminary data.</text>
</comment>
<proteinExistence type="predicted"/>
<accession>A0ABS2CRR2</accession>
<organism evidence="1 2">
    <name type="scientific">Phycicoccus sonneratiae</name>
    <dbReference type="NCBI Taxonomy" id="2807628"/>
    <lineage>
        <taxon>Bacteria</taxon>
        <taxon>Bacillati</taxon>
        <taxon>Actinomycetota</taxon>
        <taxon>Actinomycetes</taxon>
        <taxon>Micrococcales</taxon>
        <taxon>Intrasporangiaceae</taxon>
        <taxon>Phycicoccus</taxon>
    </lineage>
</organism>
<dbReference type="EMBL" id="JAFDVD010000027">
    <property type="protein sequence ID" value="MBM6402525.1"/>
    <property type="molecule type" value="Genomic_DNA"/>
</dbReference>
<evidence type="ECO:0008006" key="3">
    <source>
        <dbReference type="Google" id="ProtNLM"/>
    </source>
</evidence>
<sequence>MDAKSPHREPVRRRRERSRALADEFDGVVSRGLLRTVGVDHRMVRREVAAGRWALHGVQTVATVTGALGPLAHRWRAVWEVGADIAAVDGVTALQHAGMTGFDDDVVHVSVKHTAEVCPVDGVHLHKVVRRVDGELVAGGLPRTRPAVAAVRAAHWAVSDPQAALLLVMPVQQRLCTGAQLLDAVGRVRGRSRRAFVRQVVSDVADGAHSLGELDVAAACLRRGLPPPARQTVRRLPDGRAYLDLEWPEARLVVEVDGTGHLLALATSDDTLRQNSVALGASLVLRVGLLGWRLTPEAYLDQICAAYWHRVQRSA</sequence>
<dbReference type="Proteomes" id="UP001430172">
    <property type="component" value="Unassembled WGS sequence"/>
</dbReference>
<protein>
    <recommendedName>
        <fullName evidence="3">DUF559 domain-containing protein</fullName>
    </recommendedName>
</protein>
<evidence type="ECO:0000313" key="2">
    <source>
        <dbReference type="Proteomes" id="UP001430172"/>
    </source>
</evidence>
<reference evidence="1" key="1">
    <citation type="submission" date="2021-02" db="EMBL/GenBank/DDBJ databases">
        <title>Phycicoccus sp. MQZ13P-5T, whole genome shotgun sequence.</title>
        <authorList>
            <person name="Tuo L."/>
        </authorList>
    </citation>
    <scope>NUCLEOTIDE SEQUENCE</scope>
    <source>
        <strain evidence="1">MQZ13P-5</strain>
    </source>
</reference>
<dbReference type="RefSeq" id="WP_204132997.1">
    <property type="nucleotide sequence ID" value="NZ_JAFDVD010000027.1"/>
</dbReference>
<name>A0ABS2CRR2_9MICO</name>
<keyword evidence="2" id="KW-1185">Reference proteome</keyword>
<evidence type="ECO:0000313" key="1">
    <source>
        <dbReference type="EMBL" id="MBM6402525.1"/>
    </source>
</evidence>